<dbReference type="EMBL" id="ML208365">
    <property type="protein sequence ID" value="TFK67863.1"/>
    <property type="molecule type" value="Genomic_DNA"/>
</dbReference>
<organism evidence="1 2">
    <name type="scientific">Pluteus cervinus</name>
    <dbReference type="NCBI Taxonomy" id="181527"/>
    <lineage>
        <taxon>Eukaryota</taxon>
        <taxon>Fungi</taxon>
        <taxon>Dikarya</taxon>
        <taxon>Basidiomycota</taxon>
        <taxon>Agaricomycotina</taxon>
        <taxon>Agaricomycetes</taxon>
        <taxon>Agaricomycetidae</taxon>
        <taxon>Agaricales</taxon>
        <taxon>Pluteineae</taxon>
        <taxon>Pluteaceae</taxon>
        <taxon>Pluteus</taxon>
    </lineage>
</organism>
<keyword evidence="2" id="KW-1185">Reference proteome</keyword>
<reference evidence="1 2" key="1">
    <citation type="journal article" date="2019" name="Nat. Ecol. Evol.">
        <title>Megaphylogeny resolves global patterns of mushroom evolution.</title>
        <authorList>
            <person name="Varga T."/>
            <person name="Krizsan K."/>
            <person name="Foldi C."/>
            <person name="Dima B."/>
            <person name="Sanchez-Garcia M."/>
            <person name="Sanchez-Ramirez S."/>
            <person name="Szollosi G.J."/>
            <person name="Szarkandi J.G."/>
            <person name="Papp V."/>
            <person name="Albert L."/>
            <person name="Andreopoulos W."/>
            <person name="Angelini C."/>
            <person name="Antonin V."/>
            <person name="Barry K.W."/>
            <person name="Bougher N.L."/>
            <person name="Buchanan P."/>
            <person name="Buyck B."/>
            <person name="Bense V."/>
            <person name="Catcheside P."/>
            <person name="Chovatia M."/>
            <person name="Cooper J."/>
            <person name="Damon W."/>
            <person name="Desjardin D."/>
            <person name="Finy P."/>
            <person name="Geml J."/>
            <person name="Haridas S."/>
            <person name="Hughes K."/>
            <person name="Justo A."/>
            <person name="Karasinski D."/>
            <person name="Kautmanova I."/>
            <person name="Kiss B."/>
            <person name="Kocsube S."/>
            <person name="Kotiranta H."/>
            <person name="LaButti K.M."/>
            <person name="Lechner B.E."/>
            <person name="Liimatainen K."/>
            <person name="Lipzen A."/>
            <person name="Lukacs Z."/>
            <person name="Mihaltcheva S."/>
            <person name="Morgado L.N."/>
            <person name="Niskanen T."/>
            <person name="Noordeloos M.E."/>
            <person name="Ohm R.A."/>
            <person name="Ortiz-Santana B."/>
            <person name="Ovrebo C."/>
            <person name="Racz N."/>
            <person name="Riley R."/>
            <person name="Savchenko A."/>
            <person name="Shiryaev A."/>
            <person name="Soop K."/>
            <person name="Spirin V."/>
            <person name="Szebenyi C."/>
            <person name="Tomsovsky M."/>
            <person name="Tulloss R.E."/>
            <person name="Uehling J."/>
            <person name="Grigoriev I.V."/>
            <person name="Vagvolgyi C."/>
            <person name="Papp T."/>
            <person name="Martin F.M."/>
            <person name="Miettinen O."/>
            <person name="Hibbett D.S."/>
            <person name="Nagy L.G."/>
        </authorList>
    </citation>
    <scope>NUCLEOTIDE SEQUENCE [LARGE SCALE GENOMIC DNA]</scope>
    <source>
        <strain evidence="1 2">NL-1719</strain>
    </source>
</reference>
<evidence type="ECO:0000313" key="2">
    <source>
        <dbReference type="Proteomes" id="UP000308600"/>
    </source>
</evidence>
<gene>
    <name evidence="1" type="ORF">BDN72DRAFT_879383</name>
</gene>
<evidence type="ECO:0000313" key="1">
    <source>
        <dbReference type="EMBL" id="TFK67863.1"/>
    </source>
</evidence>
<proteinExistence type="predicted"/>
<protein>
    <submittedName>
        <fullName evidence="1">Uncharacterized protein</fullName>
    </submittedName>
</protein>
<accession>A0ACD3APJ2</accession>
<dbReference type="Proteomes" id="UP000308600">
    <property type="component" value="Unassembled WGS sequence"/>
</dbReference>
<sequence>MISKSIALLLATYVSMASGATVYFCKDVNWGGDCHNSPTITGSDVCHNMEGGVADYNDQISSFGPGEGLWCTVFKDYGCTYYDDNGWVSFGYPGVADLRTISGFNDAISSYACHAGSGPPE</sequence>
<name>A0ACD3APJ2_9AGAR</name>